<accession>A0A8J2ZQ66</accession>
<dbReference type="GO" id="GO:0009306">
    <property type="term" value="P:protein secretion"/>
    <property type="evidence" value="ECO:0007669"/>
    <property type="project" value="InterPro"/>
</dbReference>
<dbReference type="Proteomes" id="UP000602050">
    <property type="component" value="Unassembled WGS sequence"/>
</dbReference>
<dbReference type="InterPro" id="IPR006135">
    <property type="entry name" value="T3SS_substrate_exporter"/>
</dbReference>
<evidence type="ECO:0000313" key="1">
    <source>
        <dbReference type="EMBL" id="GGH69435.1"/>
    </source>
</evidence>
<dbReference type="Pfam" id="PF01312">
    <property type="entry name" value="Bac_export_2"/>
    <property type="match status" value="1"/>
</dbReference>
<dbReference type="Gene3D" id="3.40.1690.10">
    <property type="entry name" value="secretion proteins EscU"/>
    <property type="match status" value="1"/>
</dbReference>
<reference evidence="1" key="1">
    <citation type="journal article" date="2014" name="Int. J. Syst. Evol. Microbiol.">
        <title>Complete genome sequence of Corynebacterium casei LMG S-19264T (=DSM 44701T), isolated from a smear-ripened cheese.</title>
        <authorList>
            <consortium name="US DOE Joint Genome Institute (JGI-PGF)"/>
            <person name="Walter F."/>
            <person name="Albersmeier A."/>
            <person name="Kalinowski J."/>
            <person name="Ruckert C."/>
        </authorList>
    </citation>
    <scope>NUCLEOTIDE SEQUENCE</scope>
    <source>
        <strain evidence="1">CGMCC 1.12360</strain>
    </source>
</reference>
<reference evidence="1" key="2">
    <citation type="submission" date="2020-09" db="EMBL/GenBank/DDBJ databases">
        <authorList>
            <person name="Sun Q."/>
            <person name="Zhou Y."/>
        </authorList>
    </citation>
    <scope>NUCLEOTIDE SEQUENCE</scope>
    <source>
        <strain evidence="1">CGMCC 1.12360</strain>
    </source>
</reference>
<dbReference type="PANTHER" id="PTHR30531:SF12">
    <property type="entry name" value="FLAGELLAR BIOSYNTHETIC PROTEIN FLHB"/>
    <property type="match status" value="1"/>
</dbReference>
<name>A0A8J2ZQ66_9BACI</name>
<dbReference type="AlphaFoldDB" id="A0A8J2ZQ66"/>
<evidence type="ECO:0008006" key="3">
    <source>
        <dbReference type="Google" id="ProtNLM"/>
    </source>
</evidence>
<gene>
    <name evidence="1" type="ORF">GCM10010978_03430</name>
</gene>
<dbReference type="SUPFAM" id="SSF160544">
    <property type="entry name" value="EscU C-terminal domain-like"/>
    <property type="match status" value="1"/>
</dbReference>
<evidence type="ECO:0000313" key="2">
    <source>
        <dbReference type="Proteomes" id="UP000602050"/>
    </source>
</evidence>
<dbReference type="EMBL" id="BMEV01000004">
    <property type="protein sequence ID" value="GGH69435.1"/>
    <property type="molecule type" value="Genomic_DNA"/>
</dbReference>
<dbReference type="RefSeq" id="WP_188390644.1">
    <property type="nucleotide sequence ID" value="NZ_BMEV01000004.1"/>
</dbReference>
<organism evidence="1 2">
    <name type="scientific">Compostibacillus humi</name>
    <dbReference type="NCBI Taxonomy" id="1245525"/>
    <lineage>
        <taxon>Bacteria</taxon>
        <taxon>Bacillati</taxon>
        <taxon>Bacillota</taxon>
        <taxon>Bacilli</taxon>
        <taxon>Bacillales</taxon>
        <taxon>Bacillaceae</taxon>
        <taxon>Compostibacillus</taxon>
    </lineage>
</organism>
<protein>
    <recommendedName>
        <fullName evidence="3">Flagellar biosynthesis protein</fullName>
    </recommendedName>
</protein>
<dbReference type="PANTHER" id="PTHR30531">
    <property type="entry name" value="FLAGELLAR BIOSYNTHETIC PROTEIN FLHB"/>
    <property type="match status" value="1"/>
</dbReference>
<dbReference type="GO" id="GO:0005886">
    <property type="term" value="C:plasma membrane"/>
    <property type="evidence" value="ECO:0007669"/>
    <property type="project" value="TreeGrafter"/>
</dbReference>
<dbReference type="InterPro" id="IPR029025">
    <property type="entry name" value="T3SS_substrate_exporter_C"/>
</dbReference>
<proteinExistence type="predicted"/>
<comment type="caution">
    <text evidence="1">The sequence shown here is derived from an EMBL/GenBank/DDBJ whole genome shotgun (WGS) entry which is preliminary data.</text>
</comment>
<sequence length="93" mass="10404">MTEKRKKAAALRYNQHQDAAPVLVASGKGLVAEEIMKRAQEHEVPIVEDATLVELLSELDINETIPEQLFEMVAEVFAFIYQLDKSAGTSMKE</sequence>
<keyword evidence="2" id="KW-1185">Reference proteome</keyword>